<gene>
    <name evidence="2" type="ORF">QLQ12_27530</name>
</gene>
<evidence type="ECO:0000313" key="2">
    <source>
        <dbReference type="EMBL" id="MDI6102376.1"/>
    </source>
</evidence>
<dbReference type="EMBL" id="JASCTH010000019">
    <property type="protein sequence ID" value="MDI6102376.1"/>
    <property type="molecule type" value="Genomic_DNA"/>
</dbReference>
<evidence type="ECO:0000313" key="3">
    <source>
        <dbReference type="Proteomes" id="UP001241758"/>
    </source>
</evidence>
<sequence>MPHTAVTYRNVLVAASLAGLAVLSGSLLGLSGSLPPATVPGWLADPLSPPDPGAATAEQVAAFFARLTPAEASALAQRFPEIVGNLDGAPAVLRYAANQIRHPLAGSRQILAFDDRADGRIVEVLGDLDTADRLVLLLPGVANDLANFDTGLGGVERRSPAWQARQLHDGIRAADPDARVAVVAWLGYDPPEGVSRDSVREDRAAAGAVALDRFIDGLLLGHPGRTAAVIGHSYGSTVAGLAAPHLSGRVTDLVAVGSPGMGVSGRAELRTAARVWECTSDGDWIRRVPGVQVLGLGHGRLPSDPEFGALTLPCANADGHDGYFAPGSPALRAMAAVAAGRPEGDPR</sequence>
<organism evidence="2 3">
    <name type="scientific">Actinoplanes sandaracinus</name>
    <dbReference type="NCBI Taxonomy" id="3045177"/>
    <lineage>
        <taxon>Bacteria</taxon>
        <taxon>Bacillati</taxon>
        <taxon>Actinomycetota</taxon>
        <taxon>Actinomycetes</taxon>
        <taxon>Micromonosporales</taxon>
        <taxon>Micromonosporaceae</taxon>
        <taxon>Actinoplanes</taxon>
    </lineage>
</organism>
<dbReference type="Proteomes" id="UP001241758">
    <property type="component" value="Unassembled WGS sequence"/>
</dbReference>
<accession>A0ABT6WRL0</accession>
<name>A0ABT6WRL0_9ACTN</name>
<keyword evidence="2" id="KW-0378">Hydrolase</keyword>
<dbReference type="GO" id="GO:0016787">
    <property type="term" value="F:hydrolase activity"/>
    <property type="evidence" value="ECO:0007669"/>
    <property type="project" value="UniProtKB-KW"/>
</dbReference>
<evidence type="ECO:0000259" key="1">
    <source>
        <dbReference type="Pfam" id="PF06259"/>
    </source>
</evidence>
<dbReference type="InterPro" id="IPR010427">
    <property type="entry name" value="DUF1023"/>
</dbReference>
<proteinExistence type="predicted"/>
<protein>
    <submittedName>
        <fullName evidence="2">Alpha/beta hydrolase</fullName>
    </submittedName>
</protein>
<keyword evidence="3" id="KW-1185">Reference proteome</keyword>
<dbReference type="RefSeq" id="WP_282763413.1">
    <property type="nucleotide sequence ID" value="NZ_JASCTH010000019.1"/>
</dbReference>
<feature type="domain" description="DUF1023" evidence="1">
    <location>
        <begin position="114"/>
        <end position="292"/>
    </location>
</feature>
<dbReference type="Pfam" id="PF06259">
    <property type="entry name" value="Abhydrolase_8"/>
    <property type="match status" value="1"/>
</dbReference>
<reference evidence="2 3" key="1">
    <citation type="submission" date="2023-05" db="EMBL/GenBank/DDBJ databases">
        <title>Actinoplanes sp. NEAU-A12 genome sequencing.</title>
        <authorList>
            <person name="Wang Z.-S."/>
        </authorList>
    </citation>
    <scope>NUCLEOTIDE SEQUENCE [LARGE SCALE GENOMIC DNA]</scope>
    <source>
        <strain evidence="2 3">NEAU-A12</strain>
    </source>
</reference>
<dbReference type="SUPFAM" id="SSF53474">
    <property type="entry name" value="alpha/beta-Hydrolases"/>
    <property type="match status" value="1"/>
</dbReference>
<comment type="caution">
    <text evidence="2">The sequence shown here is derived from an EMBL/GenBank/DDBJ whole genome shotgun (WGS) entry which is preliminary data.</text>
</comment>
<dbReference type="Gene3D" id="3.40.50.1820">
    <property type="entry name" value="alpha/beta hydrolase"/>
    <property type="match status" value="1"/>
</dbReference>
<dbReference type="InterPro" id="IPR029058">
    <property type="entry name" value="AB_hydrolase_fold"/>
</dbReference>